<dbReference type="RefSeq" id="WP_163700551.1">
    <property type="nucleotide sequence ID" value="NZ_QXHD01000004.1"/>
</dbReference>
<evidence type="ECO:0000313" key="1">
    <source>
        <dbReference type="EMBL" id="NEZ58180.1"/>
    </source>
</evidence>
<keyword evidence="1" id="KW-0489">Methyltransferase</keyword>
<sequence length="226" mass="25959">MAVQLDSVVPFGRSLDEYTKMFNLTEAELQNPILSVADGPASFNAEGTRRGYQIKSVDPLYCFSAIEIKQRFDAVVDNIIQQVENTLDDWVWSYHHSPSDLRKNREAAIRLFCQDFASGKTEGRYDLGELPQLSYTDASYQLGLCSHFLFLYSEQFDQIFHLNSICELLRICQEVRIFPLVALDLHPSPHLEFVINALTQKGYQCDIQTVAYEFQRNGNKMLKITQ</sequence>
<evidence type="ECO:0000313" key="2">
    <source>
        <dbReference type="Proteomes" id="UP000481033"/>
    </source>
</evidence>
<organism evidence="1 2">
    <name type="scientific">Adonisia turfae CCMR0081</name>
    <dbReference type="NCBI Taxonomy" id="2292702"/>
    <lineage>
        <taxon>Bacteria</taxon>
        <taxon>Bacillati</taxon>
        <taxon>Cyanobacteriota</taxon>
        <taxon>Adonisia</taxon>
        <taxon>Adonisia turfae</taxon>
    </lineage>
</organism>
<dbReference type="AlphaFoldDB" id="A0A6M0RQM0"/>
<dbReference type="EMBL" id="QXHD01000004">
    <property type="protein sequence ID" value="NEZ58180.1"/>
    <property type="molecule type" value="Genomic_DNA"/>
</dbReference>
<name>A0A6M0RQM0_9CYAN</name>
<dbReference type="GO" id="GO:0032259">
    <property type="term" value="P:methylation"/>
    <property type="evidence" value="ECO:0007669"/>
    <property type="project" value="UniProtKB-KW"/>
</dbReference>
<comment type="caution">
    <text evidence="1">The sequence shown here is derived from an EMBL/GenBank/DDBJ whole genome shotgun (WGS) entry which is preliminary data.</text>
</comment>
<keyword evidence="2" id="KW-1185">Reference proteome</keyword>
<proteinExistence type="predicted"/>
<dbReference type="Proteomes" id="UP000481033">
    <property type="component" value="Unassembled WGS sequence"/>
</dbReference>
<dbReference type="GO" id="GO:0008168">
    <property type="term" value="F:methyltransferase activity"/>
    <property type="evidence" value="ECO:0007669"/>
    <property type="project" value="UniProtKB-KW"/>
</dbReference>
<keyword evidence="1" id="KW-0808">Transferase</keyword>
<protein>
    <submittedName>
        <fullName evidence="1">SAM-dependent methyltransferase</fullName>
    </submittedName>
</protein>
<accession>A0A6M0RQM0</accession>
<reference evidence="1 2" key="1">
    <citation type="journal article" date="2020" name="Microb. Ecol.">
        <title>Ecogenomics of the Marine Benthic Filamentous Cyanobacterium Adonisia.</title>
        <authorList>
            <person name="Walter J.M."/>
            <person name="Coutinho F.H."/>
            <person name="Leomil L."/>
            <person name="Hargreaves P.I."/>
            <person name="Campeao M.E."/>
            <person name="Vieira V.V."/>
            <person name="Silva B.S."/>
            <person name="Fistarol G.O."/>
            <person name="Salomon P.S."/>
            <person name="Sawabe T."/>
            <person name="Mino S."/>
            <person name="Hosokawa M."/>
            <person name="Miyashita H."/>
            <person name="Maruyama F."/>
            <person name="van Verk M.C."/>
            <person name="Dutilh B.E."/>
            <person name="Thompson C.C."/>
            <person name="Thompson F.L."/>
        </authorList>
    </citation>
    <scope>NUCLEOTIDE SEQUENCE [LARGE SCALE GENOMIC DNA]</scope>
    <source>
        <strain evidence="1 2">CCMR0081</strain>
    </source>
</reference>
<gene>
    <name evidence="1" type="ORF">DXZ20_21535</name>
</gene>